<dbReference type="RefSeq" id="XP_003372411.1">
    <property type="nucleotide sequence ID" value="XM_003372363.1"/>
</dbReference>
<gene>
    <name evidence="1" type="ORF">T01_8905</name>
</gene>
<comment type="caution">
    <text evidence="1">The sequence shown here is derived from an EMBL/GenBank/DDBJ whole genome shotgun (WGS) entry which is preliminary data.</text>
</comment>
<evidence type="ECO:0000313" key="2">
    <source>
        <dbReference type="Proteomes" id="UP000054776"/>
    </source>
</evidence>
<accession>E5SU89</accession>
<dbReference type="Proteomes" id="UP000054776">
    <property type="component" value="Unassembled WGS sequence"/>
</dbReference>
<reference evidence="1 2" key="1">
    <citation type="submission" date="2015-01" db="EMBL/GenBank/DDBJ databases">
        <title>Evolution of Trichinella species and genotypes.</title>
        <authorList>
            <person name="Korhonen P.K."/>
            <person name="Edoardo P."/>
            <person name="Giuseppe L.R."/>
            <person name="Gasser R.B."/>
        </authorList>
    </citation>
    <scope>NUCLEOTIDE SEQUENCE [LARGE SCALE GENOMIC DNA]</scope>
    <source>
        <strain evidence="1">ISS3</strain>
    </source>
</reference>
<dbReference type="HOGENOM" id="CLU_2309662_0_0_1"/>
<protein>
    <submittedName>
        <fullName evidence="1">Uncharacterized protein</fullName>
    </submittedName>
</protein>
<organism evidence="1 2">
    <name type="scientific">Trichinella spiralis</name>
    <name type="common">Trichina worm</name>
    <dbReference type="NCBI Taxonomy" id="6334"/>
    <lineage>
        <taxon>Eukaryota</taxon>
        <taxon>Metazoa</taxon>
        <taxon>Ecdysozoa</taxon>
        <taxon>Nematoda</taxon>
        <taxon>Enoplea</taxon>
        <taxon>Dorylaimia</taxon>
        <taxon>Trichinellida</taxon>
        <taxon>Trichinellidae</taxon>
        <taxon>Trichinella</taxon>
    </lineage>
</organism>
<dbReference type="InParanoid" id="E5SU89"/>
<dbReference type="EMBL" id="JYDH01000079">
    <property type="protein sequence ID" value="KRY33645.1"/>
    <property type="molecule type" value="Genomic_DNA"/>
</dbReference>
<keyword evidence="2" id="KW-1185">Reference proteome</keyword>
<dbReference type="AlphaFoldDB" id="E5SU89"/>
<dbReference type="OrthoDB" id="10415493at2759"/>
<name>E5SU89_TRISP</name>
<sequence>MTWVANSGDISWCRATLTAAHLITSTTVSRFIALQNDLFDHQVHKRDCPALRVRDRMVVLPPDTLLPDPADHLRSSCVCSRWTMSKDLLSDHSSCGAEVT</sequence>
<proteinExistence type="predicted"/>
<dbReference type="KEGG" id="tsp:Tsp_10172"/>
<evidence type="ECO:0000313" key="1">
    <source>
        <dbReference type="EMBL" id="KRY33645.1"/>
    </source>
</evidence>